<gene>
    <name evidence="3" type="ORF">CN689_23145</name>
    <name evidence="2" type="ORF">DTO10_21555</name>
</gene>
<sequence length="62" mass="7078">MSLNVRLFITIVTALLFVILVFMNFLGYWKANSAIQILFFFIMVVSIFNAGTETGKNLKNRS</sequence>
<dbReference type="RefSeq" id="WP_098177535.1">
    <property type="nucleotide sequence ID" value="NZ_CP030926.1"/>
</dbReference>
<protein>
    <submittedName>
        <fullName evidence="3">Uncharacterized protein</fullName>
    </submittedName>
</protein>
<accession>A0AAX0RWW8</accession>
<keyword evidence="1" id="KW-0472">Membrane</keyword>
<proteinExistence type="predicted"/>
<dbReference type="KEGG" id="pbut:DTO10_21555"/>
<keyword evidence="1" id="KW-1133">Transmembrane helix</keyword>
<evidence type="ECO:0000313" key="2">
    <source>
        <dbReference type="EMBL" id="AXN40707.1"/>
    </source>
</evidence>
<evidence type="ECO:0000313" key="5">
    <source>
        <dbReference type="Proteomes" id="UP000260457"/>
    </source>
</evidence>
<dbReference type="EMBL" id="CP030926">
    <property type="protein sequence ID" value="AXN40707.1"/>
    <property type="molecule type" value="Genomic_DNA"/>
</dbReference>
<evidence type="ECO:0000313" key="3">
    <source>
        <dbReference type="EMBL" id="PEJ27688.1"/>
    </source>
</evidence>
<evidence type="ECO:0000256" key="1">
    <source>
        <dbReference type="SAM" id="Phobius"/>
    </source>
</evidence>
<feature type="transmembrane region" description="Helical" evidence="1">
    <location>
        <begin position="7"/>
        <end position="28"/>
    </location>
</feature>
<feature type="transmembrane region" description="Helical" evidence="1">
    <location>
        <begin position="34"/>
        <end position="52"/>
    </location>
</feature>
<dbReference type="Proteomes" id="UP000220106">
    <property type="component" value="Unassembled WGS sequence"/>
</dbReference>
<keyword evidence="1" id="KW-0812">Transmembrane</keyword>
<evidence type="ECO:0000313" key="4">
    <source>
        <dbReference type="Proteomes" id="UP000220106"/>
    </source>
</evidence>
<reference evidence="3 4" key="1">
    <citation type="submission" date="2017-09" db="EMBL/GenBank/DDBJ databases">
        <title>Large-scale bioinformatics analysis of Bacillus genomes uncovers conserved roles of natural products in bacterial physiology.</title>
        <authorList>
            <consortium name="Agbiome Team Llc"/>
            <person name="Bleich R.M."/>
            <person name="Kirk G.J."/>
            <person name="Santa Maria K.C."/>
            <person name="Allen S.E."/>
            <person name="Farag S."/>
            <person name="Shank E.A."/>
            <person name="Bowers A."/>
        </authorList>
    </citation>
    <scope>NUCLEOTIDE SEQUENCE [LARGE SCALE GENOMIC DNA]</scope>
    <source>
        <strain evidence="3 4">AFS003229</strain>
    </source>
</reference>
<dbReference type="EMBL" id="NUEQ01000096">
    <property type="protein sequence ID" value="PEJ27688.1"/>
    <property type="molecule type" value="Genomic_DNA"/>
</dbReference>
<dbReference type="GeneID" id="95400800"/>
<organism evidence="3 4">
    <name type="scientific">Peribacillus butanolivorans</name>
    <dbReference type="NCBI Taxonomy" id="421767"/>
    <lineage>
        <taxon>Bacteria</taxon>
        <taxon>Bacillati</taxon>
        <taxon>Bacillota</taxon>
        <taxon>Bacilli</taxon>
        <taxon>Bacillales</taxon>
        <taxon>Bacillaceae</taxon>
        <taxon>Peribacillus</taxon>
    </lineage>
</organism>
<dbReference type="AlphaFoldDB" id="A0AAX0RWW8"/>
<name>A0AAX0RWW8_9BACI</name>
<keyword evidence="5" id="KW-1185">Reference proteome</keyword>
<reference evidence="2 5" key="2">
    <citation type="submission" date="2018-07" db="EMBL/GenBank/DDBJ databases">
        <title>The molecular basis for the intramolecular migration of carboxyl group in the catabolism of para-hydroxybenzoate via gentisate.</title>
        <authorList>
            <person name="Zhao H."/>
            <person name="Xu Y."/>
            <person name="Lin S."/>
            <person name="Spain J.C."/>
            <person name="Zhou N.-Y."/>
        </authorList>
    </citation>
    <scope>NUCLEOTIDE SEQUENCE [LARGE SCALE GENOMIC DNA]</scope>
    <source>
        <strain evidence="2 5">PHB-7a</strain>
    </source>
</reference>
<dbReference type="Proteomes" id="UP000260457">
    <property type="component" value="Chromosome"/>
</dbReference>